<dbReference type="RefSeq" id="XP_024740627.1">
    <property type="nucleotide sequence ID" value="XM_024874228.1"/>
</dbReference>
<accession>A0A2J6TL20</accession>
<keyword evidence="2" id="KW-1185">Reference proteome</keyword>
<feature type="non-terminal residue" evidence="1">
    <location>
        <position position="1"/>
    </location>
</feature>
<dbReference type="EMBL" id="KZ613780">
    <property type="protein sequence ID" value="PMD63723.1"/>
    <property type="molecule type" value="Genomic_DNA"/>
</dbReference>
<dbReference type="InParanoid" id="A0A2J6TL20"/>
<protein>
    <recommendedName>
        <fullName evidence="3">SNF2 N-terminal domain-containing protein</fullName>
    </recommendedName>
</protein>
<evidence type="ECO:0008006" key="3">
    <source>
        <dbReference type="Google" id="ProtNLM"/>
    </source>
</evidence>
<evidence type="ECO:0000313" key="2">
    <source>
        <dbReference type="Proteomes" id="UP000235371"/>
    </source>
</evidence>
<gene>
    <name evidence="1" type="ORF">K444DRAFT_522757</name>
</gene>
<name>A0A2J6TL20_9HELO</name>
<dbReference type="OrthoDB" id="3558851at2759"/>
<dbReference type="GeneID" id="36582308"/>
<evidence type="ECO:0000313" key="1">
    <source>
        <dbReference type="EMBL" id="PMD63723.1"/>
    </source>
</evidence>
<reference evidence="1 2" key="1">
    <citation type="submission" date="2016-04" db="EMBL/GenBank/DDBJ databases">
        <title>A degradative enzymes factory behind the ericoid mycorrhizal symbiosis.</title>
        <authorList>
            <consortium name="DOE Joint Genome Institute"/>
            <person name="Martino E."/>
            <person name="Morin E."/>
            <person name="Grelet G."/>
            <person name="Kuo A."/>
            <person name="Kohler A."/>
            <person name="Daghino S."/>
            <person name="Barry K."/>
            <person name="Choi C."/>
            <person name="Cichocki N."/>
            <person name="Clum A."/>
            <person name="Copeland A."/>
            <person name="Hainaut M."/>
            <person name="Haridas S."/>
            <person name="Labutti K."/>
            <person name="Lindquist E."/>
            <person name="Lipzen A."/>
            <person name="Khouja H.-R."/>
            <person name="Murat C."/>
            <person name="Ohm R."/>
            <person name="Olson A."/>
            <person name="Spatafora J."/>
            <person name="Veneault-Fourrey C."/>
            <person name="Henrissat B."/>
            <person name="Grigoriev I."/>
            <person name="Martin F."/>
            <person name="Perotto S."/>
        </authorList>
    </citation>
    <scope>NUCLEOTIDE SEQUENCE [LARGE SCALE GENOMIC DNA]</scope>
    <source>
        <strain evidence="1 2">E</strain>
    </source>
</reference>
<organism evidence="1 2">
    <name type="scientific">Hyaloscypha bicolor E</name>
    <dbReference type="NCBI Taxonomy" id="1095630"/>
    <lineage>
        <taxon>Eukaryota</taxon>
        <taxon>Fungi</taxon>
        <taxon>Dikarya</taxon>
        <taxon>Ascomycota</taxon>
        <taxon>Pezizomycotina</taxon>
        <taxon>Leotiomycetes</taxon>
        <taxon>Helotiales</taxon>
        <taxon>Hyaloscyphaceae</taxon>
        <taxon>Hyaloscypha</taxon>
        <taxon>Hyaloscypha bicolor</taxon>
    </lineage>
</organism>
<sequence length="53" mass="6274">LRIRGELDRVVVNECHLTFTTTNEYRRKLRGLVLLRNLGCPFVFLTRTLPPLY</sequence>
<dbReference type="AlphaFoldDB" id="A0A2J6TL20"/>
<proteinExistence type="predicted"/>
<dbReference type="Proteomes" id="UP000235371">
    <property type="component" value="Unassembled WGS sequence"/>
</dbReference>